<name>A0A5C6TDI1_FUSOC</name>
<dbReference type="Proteomes" id="UP000321331">
    <property type="component" value="Unassembled WGS sequence"/>
</dbReference>
<sequence length="62" mass="7123">KPLLIRNTKQQYKGSYKLSITHIIKKLKEAKIADFSLVPKPNKGRPRLLSDSKEEAIICFII</sequence>
<organism evidence="1 2">
    <name type="scientific">Fusarium oxysporum f. sp. cubense</name>
    <dbReference type="NCBI Taxonomy" id="61366"/>
    <lineage>
        <taxon>Eukaryota</taxon>
        <taxon>Fungi</taxon>
        <taxon>Dikarya</taxon>
        <taxon>Ascomycota</taxon>
        <taxon>Pezizomycotina</taxon>
        <taxon>Sordariomycetes</taxon>
        <taxon>Hypocreomycetidae</taxon>
        <taxon>Hypocreales</taxon>
        <taxon>Nectriaceae</taxon>
        <taxon>Fusarium</taxon>
        <taxon>Fusarium oxysporum species complex</taxon>
    </lineage>
</organism>
<gene>
    <name evidence="1" type="ORF">FocTR4_00002311</name>
</gene>
<reference evidence="1 2" key="1">
    <citation type="submission" date="2019-07" db="EMBL/GenBank/DDBJ databases">
        <title>The First High-Quality Draft Genome Sequence of the Causal Agent of the Current Panama Disease Epidemic.</title>
        <authorList>
            <person name="Warmington R.J."/>
            <person name="Kay W."/>
            <person name="Jeffries A."/>
            <person name="Bebber D."/>
            <person name="Moore K."/>
            <person name="Studholme D.J."/>
        </authorList>
    </citation>
    <scope>NUCLEOTIDE SEQUENCE [LARGE SCALE GENOMIC DNA]</scope>
    <source>
        <strain evidence="1 2">TR4</strain>
    </source>
</reference>
<evidence type="ECO:0000313" key="2">
    <source>
        <dbReference type="Proteomes" id="UP000321331"/>
    </source>
</evidence>
<proteinExistence type="predicted"/>
<dbReference type="EMBL" id="VMNF01000005">
    <property type="protein sequence ID" value="TXC07741.1"/>
    <property type="molecule type" value="Genomic_DNA"/>
</dbReference>
<protein>
    <submittedName>
        <fullName evidence="1">Uncharacterized protein</fullName>
    </submittedName>
</protein>
<dbReference type="AlphaFoldDB" id="A0A5C6TDI1"/>
<feature type="non-terminal residue" evidence="1">
    <location>
        <position position="1"/>
    </location>
</feature>
<comment type="caution">
    <text evidence="1">The sequence shown here is derived from an EMBL/GenBank/DDBJ whole genome shotgun (WGS) entry which is preliminary data.</text>
</comment>
<evidence type="ECO:0000313" key="1">
    <source>
        <dbReference type="EMBL" id="TXC07741.1"/>
    </source>
</evidence>
<accession>A0A5C6TDI1</accession>